<protein>
    <recommendedName>
        <fullName evidence="3">Excisionase family DNA binding protein</fullName>
    </recommendedName>
</protein>
<reference evidence="1 2" key="1">
    <citation type="submission" date="2019-06" db="EMBL/GenBank/DDBJ databases">
        <title>Sequencing the genomes of 1000 actinobacteria strains.</title>
        <authorList>
            <person name="Klenk H.-P."/>
        </authorList>
    </citation>
    <scope>NUCLEOTIDE SEQUENCE [LARGE SCALE GENOMIC DNA]</scope>
    <source>
        <strain evidence="1 2">DSM 20427</strain>
    </source>
</reference>
<dbReference type="OrthoDB" id="5074901at2"/>
<keyword evidence="2" id="KW-1185">Reference proteome</keyword>
<evidence type="ECO:0000313" key="2">
    <source>
        <dbReference type="Proteomes" id="UP000319804"/>
    </source>
</evidence>
<gene>
    <name evidence="1" type="ORF">FHX68_1255</name>
</gene>
<organism evidence="1 2">
    <name type="scientific">Microbacterium lacticum</name>
    <dbReference type="NCBI Taxonomy" id="33885"/>
    <lineage>
        <taxon>Bacteria</taxon>
        <taxon>Bacillati</taxon>
        <taxon>Actinomycetota</taxon>
        <taxon>Actinomycetes</taxon>
        <taxon>Micrococcales</taxon>
        <taxon>Microbacteriaceae</taxon>
        <taxon>Microbacterium</taxon>
    </lineage>
</organism>
<comment type="caution">
    <text evidence="1">The sequence shown here is derived from an EMBL/GenBank/DDBJ whole genome shotgun (WGS) entry which is preliminary data.</text>
</comment>
<proteinExistence type="predicted"/>
<dbReference type="Proteomes" id="UP000319804">
    <property type="component" value="Unassembled WGS sequence"/>
</dbReference>
<dbReference type="RefSeq" id="WP_141381602.1">
    <property type="nucleotide sequence ID" value="NZ_BJNA01000103.1"/>
</dbReference>
<accession>A0A4Y3UQL9</accession>
<evidence type="ECO:0008006" key="3">
    <source>
        <dbReference type="Google" id="ProtNLM"/>
    </source>
</evidence>
<dbReference type="AlphaFoldDB" id="A0A4Y3UQL9"/>
<name>A0A4Y3UQL9_9MICO</name>
<dbReference type="EMBL" id="VFPS01000002">
    <property type="protein sequence ID" value="TQM98564.1"/>
    <property type="molecule type" value="Genomic_DNA"/>
</dbReference>
<sequence>MVHLTATELASRLGVSRRHAIDLLAEGSIAGRKLSSGAWLADADSVLRYETSFRRGGGRKLDANTAWGLLWELSGLEATWLTPSTLSRTRRRLRTWGADELARAVSGRTRAHRYRAANATKAGEELIATGRSAAGQLRVGLMDDTRQVSGYVRRGEIDEYARTHFMAASTSGQDVLYDNTLPITYDGDTMPAAVIAADLAVSTDTRERSGGLRALTELRNAWLALN</sequence>
<evidence type="ECO:0000313" key="1">
    <source>
        <dbReference type="EMBL" id="TQM98564.1"/>
    </source>
</evidence>